<dbReference type="PRINTS" id="PR00385">
    <property type="entry name" value="P450"/>
</dbReference>
<keyword evidence="11" id="KW-1185">Reference proteome</keyword>
<dbReference type="GO" id="GO:0071375">
    <property type="term" value="P:cellular response to peptide hormone stimulus"/>
    <property type="evidence" value="ECO:0007669"/>
    <property type="project" value="TreeGrafter"/>
</dbReference>
<dbReference type="GO" id="GO:0020037">
    <property type="term" value="F:heme binding"/>
    <property type="evidence" value="ECO:0007669"/>
    <property type="project" value="InterPro"/>
</dbReference>
<dbReference type="GO" id="GO:0016705">
    <property type="term" value="F:oxidoreductase activity, acting on paired donors, with incorporation or reduction of molecular oxygen"/>
    <property type="evidence" value="ECO:0007669"/>
    <property type="project" value="InterPro"/>
</dbReference>
<dbReference type="InterPro" id="IPR036396">
    <property type="entry name" value="Cyt_P450_sf"/>
</dbReference>
<reference evidence="10" key="1">
    <citation type="submission" date="2022-03" db="EMBL/GenBank/DDBJ databases">
        <authorList>
            <person name="Alioto T."/>
            <person name="Alioto T."/>
            <person name="Gomez Garrido J."/>
        </authorList>
    </citation>
    <scope>NUCLEOTIDE SEQUENCE</scope>
</reference>
<feature type="binding site" description="axial binding residue" evidence="8">
    <location>
        <position position="457"/>
    </location>
    <ligand>
        <name>heme</name>
        <dbReference type="ChEBI" id="CHEBI:30413"/>
    </ligand>
    <ligandPart>
        <name>Fe</name>
        <dbReference type="ChEBI" id="CHEBI:18248"/>
    </ligandPart>
</feature>
<evidence type="ECO:0000256" key="3">
    <source>
        <dbReference type="ARBA" id="ARBA00022617"/>
    </source>
</evidence>
<dbReference type="GO" id="GO:0005743">
    <property type="term" value="C:mitochondrial inner membrane"/>
    <property type="evidence" value="ECO:0007669"/>
    <property type="project" value="TreeGrafter"/>
</dbReference>
<dbReference type="GO" id="GO:0004497">
    <property type="term" value="F:monooxygenase activity"/>
    <property type="evidence" value="ECO:0007669"/>
    <property type="project" value="UniProtKB-KW"/>
</dbReference>
<evidence type="ECO:0000256" key="4">
    <source>
        <dbReference type="ARBA" id="ARBA00022723"/>
    </source>
</evidence>
<sequence length="517" mass="59525">MKKPVPCLPLAVRTAQHTAAGNPHQTSQAATEVGGFIRDSPQTQKYTPAWHTQKGPVDFPGIGSLFNIILNGGLKNQHEVMYKYHQKYGKIFKMNLGFFKSVQIGDPTLLEIFLRTECFYPKRMEIKPWKMYRDYRGESCGLLTLDGPEWLAMRRVVQAKLMKPKEIFKMDLKINEVLSDFVLYIKTLSDEKGHVDNLYFELNKWSYETICSVLYNERCGLLQQTCDEDAFLFIKSVKKMMQYLGPLLVTSADLHKKFNTTQWQNHTKAWDNVFMTTKHCIDKRLSDCSNAQKDDLLTAIYSDKLLTKNQLSGLFAELQIGGVETTANSLMWLLFNLSRNTHVQEKLLEEIQNVLPPGEPPSAEILQQMPYLKSCIKESMRLTPTVPFTSRTLEEDTNLGGFLIPSGTIAMINFHAMNWNEDFFPDSREYKPERWLKGKHTLNPFAHTPFGTGKRMCIGRRLAELQLQLALCWLIQHFHIMATDDEPVKAITSVVMIPSRNLPIAFQKRENYLQYCL</sequence>
<dbReference type="InterPro" id="IPR050479">
    <property type="entry name" value="CYP11_CYP27_families"/>
</dbReference>
<dbReference type="Proteomes" id="UP001295444">
    <property type="component" value="Chromosome 04"/>
</dbReference>
<dbReference type="GO" id="GO:0006700">
    <property type="term" value="P:C21-steroid hormone biosynthetic process"/>
    <property type="evidence" value="ECO:0007669"/>
    <property type="project" value="TreeGrafter"/>
</dbReference>
<gene>
    <name evidence="10" type="ORF">PECUL_23A027158</name>
</gene>
<dbReference type="AlphaFoldDB" id="A0AAD1W4W3"/>
<dbReference type="PANTHER" id="PTHR24279">
    <property type="entry name" value="CYTOCHROME P450"/>
    <property type="match status" value="1"/>
</dbReference>
<protein>
    <submittedName>
        <fullName evidence="10">1,25-dihydroxyvitamin D(3) 24-hydroxylase, mitochondrial</fullName>
    </submittedName>
</protein>
<name>A0AAD1W4W3_PELCU</name>
<keyword evidence="3 8" id="KW-0349">Heme</keyword>
<proteinExistence type="inferred from homology"/>
<evidence type="ECO:0000313" key="11">
    <source>
        <dbReference type="Proteomes" id="UP001295444"/>
    </source>
</evidence>
<dbReference type="InterPro" id="IPR017972">
    <property type="entry name" value="Cyt_P450_CS"/>
</dbReference>
<dbReference type="GO" id="GO:0005506">
    <property type="term" value="F:iron ion binding"/>
    <property type="evidence" value="ECO:0007669"/>
    <property type="project" value="InterPro"/>
</dbReference>
<evidence type="ECO:0000256" key="6">
    <source>
        <dbReference type="ARBA" id="ARBA00023004"/>
    </source>
</evidence>
<keyword evidence="7 9" id="KW-0503">Monooxygenase</keyword>
<dbReference type="PRINTS" id="PR00463">
    <property type="entry name" value="EP450I"/>
</dbReference>
<dbReference type="PANTHER" id="PTHR24279:SF124">
    <property type="entry name" value="1,25-DIHYDROXYVITAMIN D(3) 24-HYDROXYLASE, MITOCHONDRIAL"/>
    <property type="match status" value="1"/>
</dbReference>
<evidence type="ECO:0000313" key="10">
    <source>
        <dbReference type="EMBL" id="CAH2284588.1"/>
    </source>
</evidence>
<evidence type="ECO:0000256" key="9">
    <source>
        <dbReference type="RuleBase" id="RU000461"/>
    </source>
</evidence>
<comment type="cofactor">
    <cofactor evidence="1 8">
        <name>heme</name>
        <dbReference type="ChEBI" id="CHEBI:30413"/>
    </cofactor>
</comment>
<keyword evidence="5 9" id="KW-0560">Oxidoreductase</keyword>
<dbReference type="GO" id="GO:0034650">
    <property type="term" value="P:cortisol metabolic process"/>
    <property type="evidence" value="ECO:0007669"/>
    <property type="project" value="TreeGrafter"/>
</dbReference>
<dbReference type="InterPro" id="IPR001128">
    <property type="entry name" value="Cyt_P450"/>
</dbReference>
<dbReference type="InterPro" id="IPR002401">
    <property type="entry name" value="Cyt_P450_E_grp-I"/>
</dbReference>
<dbReference type="Gene3D" id="1.10.630.10">
    <property type="entry name" value="Cytochrome P450"/>
    <property type="match status" value="1"/>
</dbReference>
<accession>A0AAD1W4W3</accession>
<evidence type="ECO:0000256" key="2">
    <source>
        <dbReference type="ARBA" id="ARBA00010617"/>
    </source>
</evidence>
<dbReference type="PROSITE" id="PS00086">
    <property type="entry name" value="CYTOCHROME_P450"/>
    <property type="match status" value="1"/>
</dbReference>
<feature type="non-terminal residue" evidence="10">
    <location>
        <position position="517"/>
    </location>
</feature>
<dbReference type="Pfam" id="PF00067">
    <property type="entry name" value="p450"/>
    <property type="match status" value="1"/>
</dbReference>
<comment type="similarity">
    <text evidence="2 9">Belongs to the cytochrome P450 family.</text>
</comment>
<dbReference type="GO" id="GO:0008203">
    <property type="term" value="P:cholesterol metabolic process"/>
    <property type="evidence" value="ECO:0007669"/>
    <property type="project" value="TreeGrafter"/>
</dbReference>
<dbReference type="FunFam" id="1.10.630.10:FF:000006">
    <property type="entry name" value="Cytochrome P450 302a1, mitochondrial"/>
    <property type="match status" value="1"/>
</dbReference>
<evidence type="ECO:0000256" key="5">
    <source>
        <dbReference type="ARBA" id="ARBA00023002"/>
    </source>
</evidence>
<dbReference type="EMBL" id="OW240915">
    <property type="protein sequence ID" value="CAH2284588.1"/>
    <property type="molecule type" value="Genomic_DNA"/>
</dbReference>
<organism evidence="10 11">
    <name type="scientific">Pelobates cultripes</name>
    <name type="common">Western spadefoot toad</name>
    <dbReference type="NCBI Taxonomy" id="61616"/>
    <lineage>
        <taxon>Eukaryota</taxon>
        <taxon>Metazoa</taxon>
        <taxon>Chordata</taxon>
        <taxon>Craniata</taxon>
        <taxon>Vertebrata</taxon>
        <taxon>Euteleostomi</taxon>
        <taxon>Amphibia</taxon>
        <taxon>Batrachia</taxon>
        <taxon>Anura</taxon>
        <taxon>Pelobatoidea</taxon>
        <taxon>Pelobatidae</taxon>
        <taxon>Pelobates</taxon>
    </lineage>
</organism>
<dbReference type="GO" id="GO:0042359">
    <property type="term" value="P:vitamin D metabolic process"/>
    <property type="evidence" value="ECO:0007669"/>
    <property type="project" value="UniProtKB-ARBA"/>
</dbReference>
<dbReference type="SUPFAM" id="SSF48264">
    <property type="entry name" value="Cytochrome P450"/>
    <property type="match status" value="1"/>
</dbReference>
<evidence type="ECO:0000256" key="7">
    <source>
        <dbReference type="ARBA" id="ARBA00023033"/>
    </source>
</evidence>
<evidence type="ECO:0000256" key="1">
    <source>
        <dbReference type="ARBA" id="ARBA00001971"/>
    </source>
</evidence>
<evidence type="ECO:0000256" key="8">
    <source>
        <dbReference type="PIRSR" id="PIRSR602401-1"/>
    </source>
</evidence>
<keyword evidence="4 8" id="KW-0479">Metal-binding</keyword>
<keyword evidence="6 8" id="KW-0408">Iron</keyword>
<dbReference type="GO" id="GO:0006704">
    <property type="term" value="P:glucocorticoid biosynthetic process"/>
    <property type="evidence" value="ECO:0007669"/>
    <property type="project" value="TreeGrafter"/>
</dbReference>